<sequence length="1387" mass="153020">MLRRPQPSDGEADLLREQERFLASGAPSAASVLRRPDKRRGRSGEVEGEGEGSQENGGIQKDVVTIEDLPDQLPSLTPAPPKKSRFKASRVTFEVDDAEERLDAQDTHISAVLSRIVERDTSSTPISLPTFTGIAFPKVMHRSETSSQAPPSSVREKKSIFARQIAAQKLNEAKTLQLNSSGSSQNLPVETDMDFSDSSSQSRLVSGQGLRVSDGPTETLRIHMENQAKLRAMSQPEILEEQKKLLSQLDPRLVEFVRSRKAQSVPLEEIKKKEDTPEKAGGPSSSAFCCEGSMEEEEPPSAVITEAELPVKPQKEWVHMDKLEPEKLEWMKDLPPPRKKGTEKAMQARFDFAGTLIPPTEDLPTHLGLHHHGEEPERAGYSLQELFLLSRSQLIQQRSLALGTVANILSKARAGEFASALKGAVTSTLLDAGLLFLLRFALDDGVEAVMSSAVHALRALLVCSEDEECMDSTFSWYQGLASFPLLPSSQEDEEEDDEGVDGSMKETAKEKEENKSDFDVTQQDVVKGLLKMKLLPRLRYILEVMRPSPRVVQDVLQILTRVARHSLSSATQVLNCPRLMETVMSEFLPTSWSASSSPNPQSIYGVPVASAMKLLRVLATSGRHICARLLNSLGVKERLSRLLSAEPAELLLEPSEAVRITTEAYRFWTVAAGYGQACQLYIDLYPALLKSLQSGHRLAPPSDALRPLQLQRLSALLSLLTQVTHTAGCHQELQAGVLSSQGEECPPPPPVSWGHVSGLQESLLGHLKGLVKNLDSPVQKDGSLTLIPAYLVYLQAYYHQLSRQNFFKPVETLQELELLTSDVLLPLMCHSVVQGLMNNLRSSSLVCNVKSTHPGPETTPNLPGLACAGWKERSGLVVSSSPFALLIGLGTLLETITGIHKGLSSKFSGFLLSEPVIGYLHACSKATPTLSVSRAWLLRHEHLLLYLLLRLAHRLVAVDVEVAKQASLYHQVALVLLPWLLPGSEYLAHELLSDVIFNKDFISEGHSGGPEAVELGELKLHDDVGLHPSPSLQTVGALLREACVQLPSIRGCFLTHLAYLEPSVFASRKALLGHNPWISSHLLPELTGPTLPSDWSFLPLIKLYERTGVSGGGGLAVEELPAGALQAAVHCLQWLLLLEVWREESLKVVLPVAKLARLSRVFLCSSDLFLERPVQKLTWALFRLLTRTSRLDSLDLNVPPPGLASFQDLFRALLAQYEAVSFGDQLFGCWVLLPLQRRYSASMRLAVFGEHVGMLRSLGVTLEQLSIPMERFTSPPEDSLPLLRLYFRSLVTGSLKLSWCPVLYVVALSHVNSFIFSQDAAAQEVEAARHSMLRKIYYLTDEVLRNHLLLFRQPQPHTQLGFDTYAELPPIRAKRLESVCQAGKETE</sequence>
<feature type="domain" description="RPAP1 N-terminal" evidence="7">
    <location>
        <begin position="221"/>
        <end position="262"/>
    </location>
</feature>
<feature type="region of interest" description="Disordered" evidence="5">
    <location>
        <begin position="21"/>
        <end position="87"/>
    </location>
</feature>
<dbReference type="InterPro" id="IPR013930">
    <property type="entry name" value="RPAP1_N"/>
</dbReference>
<feature type="region of interest" description="Disordered" evidence="5">
    <location>
        <begin position="178"/>
        <end position="215"/>
    </location>
</feature>
<dbReference type="Pfam" id="PF08620">
    <property type="entry name" value="RPAP1_C"/>
    <property type="match status" value="1"/>
</dbReference>
<evidence type="ECO:0000256" key="2">
    <source>
        <dbReference type="ARBA" id="ARBA00009953"/>
    </source>
</evidence>
<dbReference type="PaxDb" id="30732-ENSOMEP00000006669"/>
<feature type="compositionally biased region" description="Basic and acidic residues" evidence="5">
    <location>
        <begin position="503"/>
        <end position="516"/>
    </location>
</feature>
<dbReference type="RefSeq" id="XP_024133463.1">
    <property type="nucleotide sequence ID" value="XM_024277695.2"/>
</dbReference>
<evidence type="ECO:0000256" key="1">
    <source>
        <dbReference type="ARBA" id="ARBA00004123"/>
    </source>
</evidence>
<dbReference type="OMA" id="KYFLQCV"/>
<evidence type="ECO:0000256" key="4">
    <source>
        <dbReference type="ARBA" id="ARBA00023242"/>
    </source>
</evidence>
<feature type="region of interest" description="Disordered" evidence="5">
    <location>
        <begin position="487"/>
        <end position="516"/>
    </location>
</feature>
<dbReference type="GO" id="GO:0006366">
    <property type="term" value="P:transcription by RNA polymerase II"/>
    <property type="evidence" value="ECO:0007669"/>
    <property type="project" value="InterPro"/>
</dbReference>
<name>A0A3B3BN04_ORYME</name>
<accession>A0A3B3BN04</accession>
<dbReference type="InterPro" id="IPR016024">
    <property type="entry name" value="ARM-type_fold"/>
</dbReference>
<keyword evidence="4" id="KW-0539">Nucleus</keyword>
<dbReference type="InterPro" id="IPR013929">
    <property type="entry name" value="RPAP1_C"/>
</dbReference>
<dbReference type="PANTHER" id="PTHR21483">
    <property type="entry name" value="RNA POLYMERASE II-ASSOCIATED PROTEIN 1"/>
    <property type="match status" value="1"/>
</dbReference>
<protein>
    <submittedName>
        <fullName evidence="9">RNA polymerase II associated protein 1</fullName>
    </submittedName>
</protein>
<dbReference type="Proteomes" id="UP000261560">
    <property type="component" value="Unplaced"/>
</dbReference>
<feature type="compositionally biased region" description="Basic and acidic residues" evidence="5">
    <location>
        <begin position="268"/>
        <end position="278"/>
    </location>
</feature>
<keyword evidence="10" id="KW-1185">Reference proteome</keyword>
<dbReference type="Ensembl" id="ENSOMET00000005559.1">
    <property type="protein sequence ID" value="ENSOMEP00000026044.1"/>
    <property type="gene ID" value="ENSOMEG00000007729.1"/>
</dbReference>
<dbReference type="InterPro" id="IPR057989">
    <property type="entry name" value="TPR_RPAP1/MINIYO-like"/>
</dbReference>
<dbReference type="OrthoDB" id="348201at2759"/>
<evidence type="ECO:0000259" key="8">
    <source>
        <dbReference type="Pfam" id="PF25766"/>
    </source>
</evidence>
<evidence type="ECO:0000259" key="7">
    <source>
        <dbReference type="Pfam" id="PF08621"/>
    </source>
</evidence>
<evidence type="ECO:0000313" key="10">
    <source>
        <dbReference type="Proteomes" id="UP000261560"/>
    </source>
</evidence>
<feature type="domain" description="RPAP1 C-terminal" evidence="6">
    <location>
        <begin position="347"/>
        <end position="412"/>
    </location>
</feature>
<dbReference type="RefSeq" id="XP_024133473.1">
    <property type="nucleotide sequence ID" value="XM_024277705.2"/>
</dbReference>
<dbReference type="Pfam" id="PF08621">
    <property type="entry name" value="RPAP1_N"/>
    <property type="match status" value="1"/>
</dbReference>
<evidence type="ECO:0000313" key="9">
    <source>
        <dbReference type="Ensembl" id="ENSOMEP00000006669.1"/>
    </source>
</evidence>
<dbReference type="PANTHER" id="PTHR21483:SF18">
    <property type="entry name" value="RNA POLYMERASE II-ASSOCIATED PROTEIN 1"/>
    <property type="match status" value="1"/>
</dbReference>
<proteinExistence type="inferred from homology"/>
<dbReference type="RefSeq" id="XP_036065901.1">
    <property type="nucleotide sequence ID" value="XM_036210008.1"/>
</dbReference>
<evidence type="ECO:0000256" key="5">
    <source>
        <dbReference type="SAM" id="MobiDB-lite"/>
    </source>
</evidence>
<dbReference type="KEGG" id="oml:112149764"/>
<dbReference type="STRING" id="30732.ENSOMEP00000006669"/>
<feature type="domain" description="RPAP1/MINIYO-like TPR repeats" evidence="8">
    <location>
        <begin position="1097"/>
        <end position="1322"/>
    </location>
</feature>
<dbReference type="InterPro" id="IPR039913">
    <property type="entry name" value="RPAP1/Rba50"/>
</dbReference>
<evidence type="ECO:0000256" key="3">
    <source>
        <dbReference type="ARBA" id="ARBA00023163"/>
    </source>
</evidence>
<evidence type="ECO:0000259" key="6">
    <source>
        <dbReference type="Pfam" id="PF08620"/>
    </source>
</evidence>
<comment type="similarity">
    <text evidence="2">Belongs to the RPAP1 family.</text>
</comment>
<keyword evidence="3" id="KW-0804">Transcription</keyword>
<feature type="compositionally biased region" description="Polar residues" evidence="5">
    <location>
        <begin position="196"/>
        <end position="205"/>
    </location>
</feature>
<reference evidence="9" key="1">
    <citation type="submission" date="2025-05" db="UniProtKB">
        <authorList>
            <consortium name="Ensembl"/>
        </authorList>
    </citation>
    <scope>IDENTIFICATION</scope>
</reference>
<feature type="compositionally biased region" description="Low complexity" evidence="5">
    <location>
        <begin position="178"/>
        <end position="187"/>
    </location>
</feature>
<feature type="compositionally biased region" description="Acidic residues" evidence="5">
    <location>
        <begin position="490"/>
        <end position="500"/>
    </location>
</feature>
<dbReference type="CTD" id="26015"/>
<dbReference type="Ensembl" id="ENSOMET00000005411.1">
    <property type="protein sequence ID" value="ENSOMEP00000006669.1"/>
    <property type="gene ID" value="ENSOMEG00000007729.1"/>
</dbReference>
<dbReference type="Pfam" id="PF25766">
    <property type="entry name" value="TPR_RPAP1"/>
    <property type="match status" value="1"/>
</dbReference>
<dbReference type="SUPFAM" id="SSF48371">
    <property type="entry name" value="ARM repeat"/>
    <property type="match status" value="1"/>
</dbReference>
<comment type="subcellular location">
    <subcellularLocation>
        <location evidence="1">Nucleus</location>
    </subcellularLocation>
</comment>
<dbReference type="RefSeq" id="XP_036065902.1">
    <property type="nucleotide sequence ID" value="XM_036210009.1"/>
</dbReference>
<dbReference type="GeneTree" id="ENSGT00390000007594"/>
<dbReference type="GeneID" id="112149764"/>
<feature type="region of interest" description="Disordered" evidence="5">
    <location>
        <begin position="268"/>
        <end position="291"/>
    </location>
</feature>
<organism evidence="9 10">
    <name type="scientific">Oryzias melastigma</name>
    <name type="common">Marine medaka</name>
    <dbReference type="NCBI Taxonomy" id="30732"/>
    <lineage>
        <taxon>Eukaryota</taxon>
        <taxon>Metazoa</taxon>
        <taxon>Chordata</taxon>
        <taxon>Craniata</taxon>
        <taxon>Vertebrata</taxon>
        <taxon>Euteleostomi</taxon>
        <taxon>Actinopterygii</taxon>
        <taxon>Neopterygii</taxon>
        <taxon>Teleostei</taxon>
        <taxon>Neoteleostei</taxon>
        <taxon>Acanthomorphata</taxon>
        <taxon>Ovalentaria</taxon>
        <taxon>Atherinomorphae</taxon>
        <taxon>Beloniformes</taxon>
        <taxon>Adrianichthyidae</taxon>
        <taxon>Oryziinae</taxon>
        <taxon>Oryzias</taxon>
    </lineage>
</organism>
<dbReference type="Ensembl" id="ENSOMET00000005498.1">
    <property type="protein sequence ID" value="ENSOMEP00000006626.1"/>
    <property type="gene ID" value="ENSOMEG00000007729.1"/>
</dbReference>